<reference evidence="12 13" key="1">
    <citation type="journal article" date="2018" name="Gigascience">
        <title>Genomes of trombidid mites reveal novel predicted allergens and laterally-transferred genes associated with secondary metabolism.</title>
        <authorList>
            <person name="Dong X."/>
            <person name="Chaisiri K."/>
            <person name="Xia D."/>
            <person name="Armstrong S.D."/>
            <person name="Fang Y."/>
            <person name="Donnelly M.J."/>
            <person name="Kadowaki T."/>
            <person name="McGarry J.W."/>
            <person name="Darby A.C."/>
            <person name="Makepeace B.L."/>
        </authorList>
    </citation>
    <scope>NUCLEOTIDE SEQUENCE [LARGE SCALE GENOMIC DNA]</scope>
    <source>
        <strain evidence="12">UoL-WK</strain>
    </source>
</reference>
<dbReference type="STRING" id="1965070.A0A3S3R3T8"/>
<dbReference type="GO" id="GO:0090149">
    <property type="term" value="P:mitochondrial membrane fission"/>
    <property type="evidence" value="ECO:0007669"/>
    <property type="project" value="InterPro"/>
</dbReference>
<dbReference type="PANTHER" id="PTHR21252">
    <property type="entry name" value="TB1 PROTEIN-RELATED"/>
    <property type="match status" value="1"/>
</dbReference>
<keyword evidence="13" id="KW-1185">Reference proteome</keyword>
<evidence type="ECO:0000313" key="13">
    <source>
        <dbReference type="Proteomes" id="UP000285301"/>
    </source>
</evidence>
<dbReference type="EMBL" id="NCKU01000005">
    <property type="protein sequence ID" value="RWS18025.1"/>
    <property type="molecule type" value="Genomic_DNA"/>
</dbReference>
<keyword evidence="8" id="KW-0496">Mitochondrion</keyword>
<evidence type="ECO:0000256" key="9">
    <source>
        <dbReference type="ARBA" id="ARBA00023136"/>
    </source>
</evidence>
<evidence type="ECO:0000256" key="4">
    <source>
        <dbReference type="ARBA" id="ARBA00022692"/>
    </source>
</evidence>
<dbReference type="InterPro" id="IPR018108">
    <property type="entry name" value="MCP_transmembrane"/>
</dbReference>
<evidence type="ECO:0000256" key="10">
    <source>
        <dbReference type="PROSITE-ProRule" id="PRU00282"/>
    </source>
</evidence>
<sequence>MEGGREFGPRTGVGGDEFSIWTLGPRPDLIAKGPRRRVDFGAASDVQSEEKKALIADSAAICKPQSVESDPDYSKLKSSVFGIINLLSENVILHPFIVIRRQCQVNESASRYHLTPFTVLPVIGQLEARQGFNSLWKGVGSVLITRGLQLSIESIIAEVTTLDKEVNRLDVKTIFKHLLLKGISVAIITPFFASSCVETVQSSVASEVPGVLDCLKEGVIRFTYWRREYSTRLLPFWVLCGPTVVYHLLHYIVSSFAKSFILWRRRKFVKKGVATSEVNSIEYQEITATVFANLTADALLYPLETILHRLYLQGTRTLIDNIDSIVRVKPVISNYDGPVDCYRSIVSNEGTTGLFKGFGALVLQYAIHFAFLKVTHIVFQEFLPSIKRN</sequence>
<evidence type="ECO:0000256" key="1">
    <source>
        <dbReference type="ARBA" id="ARBA00004374"/>
    </source>
</evidence>
<evidence type="ECO:0000313" key="12">
    <source>
        <dbReference type="EMBL" id="RWS18025.1"/>
    </source>
</evidence>
<gene>
    <name evidence="12" type="ORF">B4U79_12831</name>
</gene>
<keyword evidence="7" id="KW-1133">Transmembrane helix</keyword>
<keyword evidence="4 10" id="KW-0812">Transmembrane</keyword>
<comment type="caution">
    <text evidence="12">The sequence shown here is derived from an EMBL/GenBank/DDBJ whole genome shotgun (WGS) entry which is preliminary data.</text>
</comment>
<dbReference type="Proteomes" id="UP000285301">
    <property type="component" value="Unassembled WGS sequence"/>
</dbReference>
<dbReference type="InterPro" id="IPR039158">
    <property type="entry name" value="SLC25A46"/>
</dbReference>
<dbReference type="OrthoDB" id="2403262at2759"/>
<keyword evidence="9 10" id="KW-0472">Membrane</keyword>
<evidence type="ECO:0000256" key="8">
    <source>
        <dbReference type="ARBA" id="ARBA00023128"/>
    </source>
</evidence>
<keyword evidence="5" id="KW-0677">Repeat</keyword>
<evidence type="ECO:0000256" key="2">
    <source>
        <dbReference type="ARBA" id="ARBA00006375"/>
    </source>
</evidence>
<evidence type="ECO:0000256" key="11">
    <source>
        <dbReference type="RuleBase" id="RU000488"/>
    </source>
</evidence>
<name>A0A3S3R3T8_9ACAR</name>
<accession>A0A3S3R3T8</accession>
<comment type="subcellular location">
    <subcellularLocation>
        <location evidence="1">Mitochondrion outer membrane</location>
        <topology evidence="1">Multi-pass membrane protein</topology>
    </subcellularLocation>
</comment>
<dbReference type="InterPro" id="IPR023395">
    <property type="entry name" value="MCP_dom_sf"/>
</dbReference>
<feature type="repeat" description="Solcar" evidence="10">
    <location>
        <begin position="284"/>
        <end position="382"/>
    </location>
</feature>
<dbReference type="SUPFAM" id="SSF103506">
    <property type="entry name" value="Mitochondrial carrier"/>
    <property type="match status" value="1"/>
</dbReference>
<comment type="similarity">
    <text evidence="2 11">Belongs to the mitochondrial carrier (TC 2.A.29) family.</text>
</comment>
<keyword evidence="6" id="KW-1000">Mitochondrion outer membrane</keyword>
<protein>
    <submittedName>
        <fullName evidence="12">Solute carrier-like protein</fullName>
    </submittedName>
</protein>
<dbReference type="Gene3D" id="1.50.40.10">
    <property type="entry name" value="Mitochondrial carrier domain"/>
    <property type="match status" value="1"/>
</dbReference>
<organism evidence="12 13">
    <name type="scientific">Dinothrombium tinctorium</name>
    <dbReference type="NCBI Taxonomy" id="1965070"/>
    <lineage>
        <taxon>Eukaryota</taxon>
        <taxon>Metazoa</taxon>
        <taxon>Ecdysozoa</taxon>
        <taxon>Arthropoda</taxon>
        <taxon>Chelicerata</taxon>
        <taxon>Arachnida</taxon>
        <taxon>Acari</taxon>
        <taxon>Acariformes</taxon>
        <taxon>Trombidiformes</taxon>
        <taxon>Prostigmata</taxon>
        <taxon>Anystina</taxon>
        <taxon>Parasitengona</taxon>
        <taxon>Trombidioidea</taxon>
        <taxon>Trombidiidae</taxon>
        <taxon>Dinothrombium</taxon>
    </lineage>
</organism>
<dbReference type="GO" id="GO:0005741">
    <property type="term" value="C:mitochondrial outer membrane"/>
    <property type="evidence" value="ECO:0007669"/>
    <property type="project" value="UniProtKB-SubCell"/>
</dbReference>
<evidence type="ECO:0000256" key="6">
    <source>
        <dbReference type="ARBA" id="ARBA00022787"/>
    </source>
</evidence>
<keyword evidence="3 11" id="KW-0813">Transport</keyword>
<dbReference type="AlphaFoldDB" id="A0A3S3R3T8"/>
<evidence type="ECO:0000256" key="5">
    <source>
        <dbReference type="ARBA" id="ARBA00022737"/>
    </source>
</evidence>
<evidence type="ECO:0000256" key="3">
    <source>
        <dbReference type="ARBA" id="ARBA00022448"/>
    </source>
</evidence>
<evidence type="ECO:0000256" key="7">
    <source>
        <dbReference type="ARBA" id="ARBA00022989"/>
    </source>
</evidence>
<dbReference type="PANTHER" id="PTHR21252:SF2">
    <property type="entry name" value="MITOCHONDRIAL OUTER MEMBRANE PROTEIN SLC25A46"/>
    <property type="match status" value="1"/>
</dbReference>
<dbReference type="Pfam" id="PF00153">
    <property type="entry name" value="Mito_carr"/>
    <property type="match status" value="2"/>
</dbReference>
<proteinExistence type="inferred from homology"/>
<dbReference type="PROSITE" id="PS50920">
    <property type="entry name" value="SOLCAR"/>
    <property type="match status" value="1"/>
</dbReference>